<evidence type="ECO:0000313" key="1">
    <source>
        <dbReference type="EMBL" id="KAF4748480.1"/>
    </source>
</evidence>
<dbReference type="AlphaFoldDB" id="A0A7J6TVE4"/>
<comment type="caution">
    <text evidence="1">The sequence shown here is derived from an EMBL/GenBank/DDBJ whole genome shotgun (WGS) entry which is preliminary data.</text>
</comment>
<accession>A0A7J6TVE4</accession>
<evidence type="ECO:0000313" key="2">
    <source>
        <dbReference type="Proteomes" id="UP000574390"/>
    </source>
</evidence>
<reference evidence="1 2" key="1">
    <citation type="submission" date="2020-04" db="EMBL/GenBank/DDBJ databases">
        <title>Perkinsus olseni comparative genomics.</title>
        <authorList>
            <person name="Bogema D.R."/>
        </authorList>
    </citation>
    <scope>NUCLEOTIDE SEQUENCE [LARGE SCALE GENOMIC DNA]</scope>
    <source>
        <strain evidence="1">ATCC PRA-205</strain>
    </source>
</reference>
<proteinExistence type="predicted"/>
<name>A0A7J6TVE4_PEROL</name>
<gene>
    <name evidence="1" type="ORF">FOZ62_026646</name>
</gene>
<organism evidence="1 2">
    <name type="scientific">Perkinsus olseni</name>
    <name type="common">Perkinsus atlanticus</name>
    <dbReference type="NCBI Taxonomy" id="32597"/>
    <lineage>
        <taxon>Eukaryota</taxon>
        <taxon>Sar</taxon>
        <taxon>Alveolata</taxon>
        <taxon>Perkinsozoa</taxon>
        <taxon>Perkinsea</taxon>
        <taxon>Perkinsida</taxon>
        <taxon>Perkinsidae</taxon>
        <taxon>Perkinsus</taxon>
    </lineage>
</organism>
<dbReference type="EMBL" id="JABANM010004920">
    <property type="protein sequence ID" value="KAF4748480.1"/>
    <property type="molecule type" value="Genomic_DNA"/>
</dbReference>
<dbReference type="Proteomes" id="UP000574390">
    <property type="component" value="Unassembled WGS sequence"/>
</dbReference>
<protein>
    <submittedName>
        <fullName evidence="1">Uncharacterized protein</fullName>
    </submittedName>
</protein>
<sequence>MLLLLLSSKIRASSTRRWSWKVPSVRMSFSTRAGVTSEEGAPVCVEEGEGWWQRLPLPSNSVISEMEPSELEALFTKVRKAARRRKASVDDGSVLVALCKRLSALSPTEISLRQACGLLNAISSLAPDVPVCAELRLAVANLTEMIAQGCRGKQDGNCPGLSFADIAMSLRAFSRLKSKPSPAYSDLLQMAVSDERVVFGLVCMKLSHWCAHNVNAFDAEGLVGCVHLAARAVPSDHVDSLLK</sequence>